<feature type="coiled-coil region" evidence="1">
    <location>
        <begin position="19"/>
        <end position="74"/>
    </location>
</feature>
<name>A0A8S3H3G3_9BILA</name>
<proteinExistence type="predicted"/>
<evidence type="ECO:0000313" key="2">
    <source>
        <dbReference type="EMBL" id="CAF5175236.1"/>
    </source>
</evidence>
<organism evidence="2 3">
    <name type="scientific">Rotaria magnacalcarata</name>
    <dbReference type="NCBI Taxonomy" id="392030"/>
    <lineage>
        <taxon>Eukaryota</taxon>
        <taxon>Metazoa</taxon>
        <taxon>Spiralia</taxon>
        <taxon>Gnathifera</taxon>
        <taxon>Rotifera</taxon>
        <taxon>Eurotatoria</taxon>
        <taxon>Bdelloidea</taxon>
        <taxon>Philodinida</taxon>
        <taxon>Philodinidae</taxon>
        <taxon>Rotaria</taxon>
    </lineage>
</organism>
<comment type="caution">
    <text evidence="2">The sequence shown here is derived from an EMBL/GenBank/DDBJ whole genome shotgun (WGS) entry which is preliminary data.</text>
</comment>
<feature type="non-terminal residue" evidence="2">
    <location>
        <position position="1"/>
    </location>
</feature>
<accession>A0A8S3H3G3</accession>
<dbReference type="Proteomes" id="UP000681720">
    <property type="component" value="Unassembled WGS sequence"/>
</dbReference>
<dbReference type="AlphaFoldDB" id="A0A8S3H3G3"/>
<evidence type="ECO:0000313" key="3">
    <source>
        <dbReference type="Proteomes" id="UP000681720"/>
    </source>
</evidence>
<protein>
    <submittedName>
        <fullName evidence="2">Uncharacterized protein</fullName>
    </submittedName>
</protein>
<evidence type="ECO:0000256" key="1">
    <source>
        <dbReference type="SAM" id="Coils"/>
    </source>
</evidence>
<sequence>TQRLLDNERQVKNQMGVTNREWTDKLTSFERQLNESNEKLKIELDSNLRLKKQHQDIQKNCAQLERSYNDMHDKYQELIAIKLKFEKDIITQQANIEQEKTAKYMALDKIQELEG</sequence>
<gene>
    <name evidence="2" type="ORF">GIL414_LOCUS67469</name>
</gene>
<dbReference type="EMBL" id="CAJOBJ010326008">
    <property type="protein sequence ID" value="CAF5175236.1"/>
    <property type="molecule type" value="Genomic_DNA"/>
</dbReference>
<dbReference type="Gene3D" id="1.20.5.340">
    <property type="match status" value="1"/>
</dbReference>
<reference evidence="2" key="1">
    <citation type="submission" date="2021-02" db="EMBL/GenBank/DDBJ databases">
        <authorList>
            <person name="Nowell W R."/>
        </authorList>
    </citation>
    <scope>NUCLEOTIDE SEQUENCE</scope>
</reference>
<keyword evidence="1" id="KW-0175">Coiled coil</keyword>